<dbReference type="RefSeq" id="WP_004334698.1">
    <property type="nucleotide sequence ID" value="NZ_ACNN01000031.1"/>
</dbReference>
<name>C3JCA2_POREA</name>
<sequence>MTSTASTEIWRDIRPYLDSEVHDAVEQLLADQEFCSLLDQVLPNQAEALKQGMLKSQTIREIKLAFGYNIIRYILQKTAFSCDLSGTSRLGGDTPATFVSNHRDIILDTGILNVLLADKGYRLPRIAIGDNLFARPWIKEVVRLMDSVTVKRAESPRDFLASSQALSAYILHSITQDKASLWIAQREGRAKDSNDRTQPALLKMLAIAGEGSIIDRLVNINTVPVSISYEYDPCDYLKAMELLARQQNGEYHKSPGEDVLNMREGLMGKKGRIHVTIGTPLRELISGVELPKSPKDQLLLAAELIDREIHRHYRLYPANYIADDLLRGSTHHHTAGHYSSKEQGEFERYIGTQLDKCPTPQEARPHLRQQMLLMYANPLRNHLLAIKGGE</sequence>
<dbReference type="GO" id="GO:0019698">
    <property type="term" value="P:D-galacturonate catabolic process"/>
    <property type="evidence" value="ECO:0007669"/>
    <property type="project" value="TreeGrafter"/>
</dbReference>
<feature type="domain" description="Phospholipid/glycerol acyltransferase" evidence="1">
    <location>
        <begin position="93"/>
        <end position="184"/>
    </location>
</feature>
<dbReference type="GO" id="GO:0016746">
    <property type="term" value="F:acyltransferase activity"/>
    <property type="evidence" value="ECO:0007669"/>
    <property type="project" value="InterPro"/>
</dbReference>
<gene>
    <name evidence="2" type="ORF">POREN0001_1993</name>
</gene>
<dbReference type="AlphaFoldDB" id="C3JCA2"/>
<dbReference type="GO" id="GO:0042840">
    <property type="term" value="P:D-glucuronate catabolic process"/>
    <property type="evidence" value="ECO:0007669"/>
    <property type="project" value="TreeGrafter"/>
</dbReference>
<dbReference type="Proteomes" id="UP000004295">
    <property type="component" value="Unassembled WGS sequence"/>
</dbReference>
<dbReference type="PANTHER" id="PTHR30068:SF3">
    <property type="entry name" value="PHOSPHOLIPID_GLYCEROL ACYLTRANSFERASE DOMAIN-CONTAINING PROTEIN"/>
    <property type="match status" value="1"/>
</dbReference>
<evidence type="ECO:0000313" key="3">
    <source>
        <dbReference type="Proteomes" id="UP000004295"/>
    </source>
</evidence>
<dbReference type="Pfam" id="PF01553">
    <property type="entry name" value="Acyltransferase"/>
    <property type="match status" value="1"/>
</dbReference>
<comment type="caution">
    <text evidence="2">The sequence shown here is derived from an EMBL/GenBank/DDBJ whole genome shotgun (WGS) entry which is preliminary data.</text>
</comment>
<dbReference type="EMBL" id="ACNN01000031">
    <property type="protein sequence ID" value="EEN82173.1"/>
    <property type="molecule type" value="Genomic_DNA"/>
</dbReference>
<dbReference type="InterPro" id="IPR002123">
    <property type="entry name" value="Plipid/glycerol_acylTrfase"/>
</dbReference>
<dbReference type="STRING" id="553175.POREN0001_1993"/>
<keyword evidence="3" id="KW-1185">Reference proteome</keyword>
<organism evidence="2 3">
    <name type="scientific">Porphyromonas endodontalis (strain ATCC 35406 / DSM 24491 / JCM 8526 / CCUG 16442 / BCRC 14492 / NCTC 13058 / HG 370)</name>
    <name type="common">Bacteroides endodontalis</name>
    <dbReference type="NCBI Taxonomy" id="553175"/>
    <lineage>
        <taxon>Bacteria</taxon>
        <taxon>Pseudomonadati</taxon>
        <taxon>Bacteroidota</taxon>
        <taxon>Bacteroidia</taxon>
        <taxon>Bacteroidales</taxon>
        <taxon>Porphyromonadaceae</taxon>
        <taxon>Porphyromonas</taxon>
    </lineage>
</organism>
<dbReference type="eggNOG" id="COG0204">
    <property type="taxonomic scope" value="Bacteria"/>
</dbReference>
<evidence type="ECO:0000259" key="1">
    <source>
        <dbReference type="Pfam" id="PF01553"/>
    </source>
</evidence>
<evidence type="ECO:0000313" key="2">
    <source>
        <dbReference type="EMBL" id="EEN82173.1"/>
    </source>
</evidence>
<protein>
    <recommendedName>
        <fullName evidence="1">Phospholipid/glycerol acyltransferase domain-containing protein</fullName>
    </recommendedName>
</protein>
<dbReference type="PANTHER" id="PTHR30068">
    <property type="entry name" value="URONATE ISOMERASE"/>
    <property type="match status" value="1"/>
</dbReference>
<reference evidence="2 3" key="1">
    <citation type="submission" date="2009-04" db="EMBL/GenBank/DDBJ databases">
        <authorList>
            <person name="Sebastian Y."/>
            <person name="Madupu R."/>
            <person name="Durkin A.S."/>
            <person name="Torralba M."/>
            <person name="Methe B."/>
            <person name="Sutton G.G."/>
            <person name="Strausberg R.L."/>
            <person name="Nelson K.E."/>
        </authorList>
    </citation>
    <scope>NUCLEOTIDE SEQUENCE [LARGE SCALE GENOMIC DNA]</scope>
    <source>
        <strain evidence="3">ATCC 35406 / BCRC 14492 / JCM 8526 / NCTC 13058 / HG 370</strain>
    </source>
</reference>
<accession>C3JCA2</accession>
<proteinExistence type="predicted"/>
<dbReference type="GeneID" id="93366161"/>